<protein>
    <recommendedName>
        <fullName evidence="5">Flavin-dependent monooxygenase</fullName>
    </recommendedName>
    <alternativeName>
        <fullName evidence="5">TetX monooxygenase</fullName>
        <shortName evidence="5">TetX</shortName>
        <ecNumber evidence="5">1.14.13.-</ecNumber>
    </alternativeName>
</protein>
<accession>A0ABX8QVU8</accession>
<comment type="similarity">
    <text evidence="5">Belongs to the aromatic-ring hydroxylase family. TetX subfamily.</text>
</comment>
<dbReference type="PRINTS" id="PR00420">
    <property type="entry name" value="RNGMNOXGNASE"/>
</dbReference>
<feature type="region of interest" description="Disordered" evidence="6">
    <location>
        <begin position="370"/>
        <end position="406"/>
    </location>
</feature>
<dbReference type="GO" id="GO:0004497">
    <property type="term" value="F:monooxygenase activity"/>
    <property type="evidence" value="ECO:0007669"/>
    <property type="project" value="UniProtKB-KW"/>
</dbReference>
<dbReference type="EC" id="1.14.13.-" evidence="5"/>
<comment type="function">
    <text evidence="5">An FAD-requiring monooxygenase active on some tetracycline antibiotic derivatives, which leads to their inactivation. Hydroxylates carbon 11a of tetracycline and some analogs.</text>
</comment>
<feature type="binding site" evidence="5">
    <location>
        <position position="40"/>
    </location>
    <ligand>
        <name>NADPH</name>
        <dbReference type="ChEBI" id="CHEBI:57783"/>
    </ligand>
</feature>
<dbReference type="InterPro" id="IPR043683">
    <property type="entry name" value="TetX_monooxygenase"/>
</dbReference>
<keyword evidence="5" id="KW-0963">Cytoplasm</keyword>
<evidence type="ECO:0000313" key="9">
    <source>
        <dbReference type="Proteomes" id="UP001049518"/>
    </source>
</evidence>
<dbReference type="Pfam" id="PF01494">
    <property type="entry name" value="FAD_binding_3"/>
    <property type="match status" value="1"/>
</dbReference>
<keyword evidence="4 5" id="KW-0503">Monooxygenase</keyword>
<keyword evidence="9" id="KW-1185">Reference proteome</keyword>
<keyword evidence="1 5" id="KW-0285">Flavoprotein</keyword>
<dbReference type="InterPro" id="IPR002938">
    <property type="entry name" value="FAD-bd"/>
</dbReference>
<feature type="binding site" evidence="5">
    <location>
        <position position="103"/>
    </location>
    <ligand>
        <name>FAD</name>
        <dbReference type="ChEBI" id="CHEBI:57692"/>
    </ligand>
</feature>
<evidence type="ECO:0000256" key="3">
    <source>
        <dbReference type="ARBA" id="ARBA00023002"/>
    </source>
</evidence>
<keyword evidence="2 5" id="KW-0274">FAD</keyword>
<keyword evidence="3 5" id="KW-0560">Oxidoreductase</keyword>
<evidence type="ECO:0000256" key="1">
    <source>
        <dbReference type="ARBA" id="ARBA00022630"/>
    </source>
</evidence>
<comment type="subcellular location">
    <subcellularLocation>
        <location evidence="5">Cytoplasm</location>
    </subcellularLocation>
</comment>
<evidence type="ECO:0000256" key="6">
    <source>
        <dbReference type="SAM" id="MobiDB-lite"/>
    </source>
</evidence>
<proteinExistence type="inferred from homology"/>
<sequence length="406" mass="42785">MGNDVTIIGAGLGGLTLARVLHVHGILATVYEAESFPAARAQGGMLDIHDYNGQLAVEAAGLMEEFRAIVLEGRQSLRVLDRDGTVLLDKPDDGTGGRPEVMRADLRRVLLDSLPPGTVRWGRKVSGARALGGGRHEVEFVDGSTVVTSLLVGADGAWSRVRPLLSTATPEFAGLASVEIRLSDADVRHPAAARVVGCGGMIAPASGKEIVAHREGDGSLRTYVVLSRPQEWFAAIDFTDAAAATARIAAEFDGWAAELTALITDGDTAPVLRPHYALPTAHRWDRVPGVTLLGDAAHVKAPNGEGANLAMLDGAELGIALAAHPDDAEAALTEFEQGMFPRSADIAAEGDHRNALLLGDDASDHLITMFEQNRERPKTRTSAPPTADRGGPRRAPAQAERADSGR</sequence>
<comment type="cofactor">
    <cofactor evidence="5">
        <name>FAD</name>
        <dbReference type="ChEBI" id="CHEBI:57692"/>
    </cofactor>
</comment>
<gene>
    <name evidence="8" type="ORF">AGRA3207_003309</name>
</gene>
<keyword evidence="5" id="KW-0547">Nucleotide-binding</keyword>
<dbReference type="SUPFAM" id="SSF51905">
    <property type="entry name" value="FAD/NAD(P)-binding domain"/>
    <property type="match status" value="1"/>
</dbReference>
<dbReference type="PANTHER" id="PTHR46972">
    <property type="entry name" value="MONOOXYGENASE ASQM-RELATED"/>
    <property type="match status" value="1"/>
</dbReference>
<keyword evidence="5" id="KW-0521">NADP</keyword>
<evidence type="ECO:0000256" key="4">
    <source>
        <dbReference type="ARBA" id="ARBA00023033"/>
    </source>
</evidence>
<dbReference type="PANTHER" id="PTHR46972:SF1">
    <property type="entry name" value="FAD DEPENDENT OXIDOREDUCTASE DOMAIN-CONTAINING PROTEIN"/>
    <property type="match status" value="1"/>
</dbReference>
<feature type="binding site" evidence="5">
    <location>
        <position position="47"/>
    </location>
    <ligand>
        <name>FAD</name>
        <dbReference type="ChEBI" id="CHEBI:57692"/>
    </ligand>
</feature>
<dbReference type="Proteomes" id="UP001049518">
    <property type="component" value="Chromosome"/>
</dbReference>
<evidence type="ECO:0000259" key="7">
    <source>
        <dbReference type="Pfam" id="PF01494"/>
    </source>
</evidence>
<name>A0ABX8QVU8_9ACTN</name>
<comment type="catalytic activity">
    <reaction evidence="5">
        <text>a tetracycline + NADPH + O2 + H(+) = an 11a-hydroxytetracycline + NADP(+) + H2O</text>
        <dbReference type="Rhea" id="RHEA:61444"/>
        <dbReference type="ChEBI" id="CHEBI:15377"/>
        <dbReference type="ChEBI" id="CHEBI:15378"/>
        <dbReference type="ChEBI" id="CHEBI:15379"/>
        <dbReference type="ChEBI" id="CHEBI:57783"/>
        <dbReference type="ChEBI" id="CHEBI:58349"/>
        <dbReference type="ChEBI" id="CHEBI:144644"/>
        <dbReference type="ChEBI" id="CHEBI:144645"/>
    </reaction>
</comment>
<dbReference type="HAMAP" id="MF_00845">
    <property type="entry name" value="TetX_monooxygenase"/>
    <property type="match status" value="1"/>
</dbReference>
<feature type="binding site" evidence="5">
    <location>
        <position position="295"/>
    </location>
    <ligand>
        <name>FAD</name>
        <dbReference type="ChEBI" id="CHEBI:57692"/>
    </ligand>
</feature>
<dbReference type="Gene3D" id="3.50.50.60">
    <property type="entry name" value="FAD/NAD(P)-binding domain"/>
    <property type="match status" value="1"/>
</dbReference>
<comment type="domain">
    <text evidence="5">Consists of an N-terminal FAD-binding domain with a Rossman fold and a C-terminal substrate-binding domain.</text>
</comment>
<evidence type="ECO:0000256" key="2">
    <source>
        <dbReference type="ARBA" id="ARBA00022827"/>
    </source>
</evidence>
<evidence type="ECO:0000313" key="8">
    <source>
        <dbReference type="EMBL" id="QXJ22324.1"/>
    </source>
</evidence>
<reference evidence="8" key="1">
    <citation type="submission" date="2020-07" db="EMBL/GenBank/DDBJ databases">
        <authorList>
            <person name="Tarantini F.S."/>
            <person name="Hong K.W."/>
            <person name="Chan K.G."/>
        </authorList>
    </citation>
    <scope>NUCLEOTIDE SEQUENCE</scope>
    <source>
        <strain evidence="8">32-07</strain>
    </source>
</reference>
<dbReference type="EMBL" id="CP059572">
    <property type="protein sequence ID" value="QXJ22324.1"/>
    <property type="molecule type" value="Genomic_DNA"/>
</dbReference>
<organism evidence="8 9">
    <name type="scientific">Actinomadura graeca</name>
    <dbReference type="NCBI Taxonomy" id="2750812"/>
    <lineage>
        <taxon>Bacteria</taxon>
        <taxon>Bacillati</taxon>
        <taxon>Actinomycetota</taxon>
        <taxon>Actinomycetes</taxon>
        <taxon>Streptosporangiales</taxon>
        <taxon>Thermomonosporaceae</taxon>
        <taxon>Actinomadura</taxon>
    </lineage>
</organism>
<dbReference type="RefSeq" id="WP_231335548.1">
    <property type="nucleotide sequence ID" value="NZ_CP059572.1"/>
</dbReference>
<feature type="domain" description="FAD-binding" evidence="7">
    <location>
        <begin position="4"/>
        <end position="328"/>
    </location>
</feature>
<comment type="subunit">
    <text evidence="5">Monomer.</text>
</comment>
<evidence type="ECO:0000256" key="5">
    <source>
        <dbReference type="HAMAP-Rule" id="MF_00845"/>
    </source>
</evidence>
<dbReference type="InterPro" id="IPR036188">
    <property type="entry name" value="FAD/NAD-bd_sf"/>
</dbReference>